<keyword evidence="5" id="KW-1185">Reference proteome</keyword>
<comment type="caution">
    <text evidence="4">The sequence shown here is derived from an EMBL/GenBank/DDBJ whole genome shotgun (WGS) entry which is preliminary data.</text>
</comment>
<dbReference type="EMBL" id="JAZDWU010000005">
    <property type="protein sequence ID" value="KAL0000368.1"/>
    <property type="molecule type" value="Genomic_DNA"/>
</dbReference>
<dbReference type="PANTHER" id="PTHR23272:SF192">
    <property type="entry name" value="ZINC FINGER BED DOMAIN-CONTAINING PROTEIN DAYSLEEPER-LIKE"/>
    <property type="match status" value="1"/>
</dbReference>
<evidence type="ECO:0000259" key="3">
    <source>
        <dbReference type="Pfam" id="PF14372"/>
    </source>
</evidence>
<organism evidence="4 5">
    <name type="scientific">Lithocarpus litseifolius</name>
    <dbReference type="NCBI Taxonomy" id="425828"/>
    <lineage>
        <taxon>Eukaryota</taxon>
        <taxon>Viridiplantae</taxon>
        <taxon>Streptophyta</taxon>
        <taxon>Embryophyta</taxon>
        <taxon>Tracheophyta</taxon>
        <taxon>Spermatophyta</taxon>
        <taxon>Magnoliopsida</taxon>
        <taxon>eudicotyledons</taxon>
        <taxon>Gunneridae</taxon>
        <taxon>Pentapetalae</taxon>
        <taxon>rosids</taxon>
        <taxon>fabids</taxon>
        <taxon>Fagales</taxon>
        <taxon>Fagaceae</taxon>
        <taxon>Lithocarpus</taxon>
    </lineage>
</organism>
<feature type="domain" description="hAT-like transposase RNase-H fold" evidence="3">
    <location>
        <begin position="74"/>
        <end position="173"/>
    </location>
</feature>
<keyword evidence="1" id="KW-0175">Coiled coil</keyword>
<reference evidence="4 5" key="1">
    <citation type="submission" date="2024-01" db="EMBL/GenBank/DDBJ databases">
        <title>A telomere-to-telomere, gap-free genome of sweet tea (Lithocarpus litseifolius).</title>
        <authorList>
            <person name="Zhou J."/>
        </authorList>
    </citation>
    <scope>NUCLEOTIDE SEQUENCE [LARGE SCALE GENOMIC DNA]</scope>
    <source>
        <strain evidence="4">Zhou-2022a</strain>
        <tissue evidence="4">Leaf</tissue>
    </source>
</reference>
<sequence>MSLDGKRGLRQDVPSRWNSTFLMIENALYYRRAFCHLELTDSNYKNCPTVDEWSKVEKIDKFLAVFYDAICAFSGTKYPAANLYFPLVFMIYLTLRQQTENEDEYMRRMAVQMLAKFEKYWLDFNVLLAIAVSLDPRYKLQFVDFCYKKLYGYNGSPAYLNVREKLFSLFLEYASNVPTTSTTTGKRGGKVVHVSPIQSFSKETKAVMQEFDSFELDEESTHSQKSQLELYLDEPRVDRSANIDILAFWKANQFRFPKLASMARDVLSVPISTVASESTFSVGRRVIDQFRSSLRPDTVEALVCTRDWLYGEKELAQMKLDELMDDVMNLDINKESMDDNRGHSQD</sequence>
<evidence type="ECO:0000313" key="5">
    <source>
        <dbReference type="Proteomes" id="UP001459277"/>
    </source>
</evidence>
<dbReference type="PANTHER" id="PTHR23272">
    <property type="entry name" value="BED FINGER-RELATED"/>
    <property type="match status" value="1"/>
</dbReference>
<dbReference type="Pfam" id="PF14372">
    <property type="entry name" value="hAT-like_RNase-H"/>
    <property type="match status" value="1"/>
</dbReference>
<dbReference type="InterPro" id="IPR012337">
    <property type="entry name" value="RNaseH-like_sf"/>
</dbReference>
<feature type="coiled-coil region" evidence="1">
    <location>
        <begin position="313"/>
        <end position="340"/>
    </location>
</feature>
<dbReference type="GO" id="GO:0003677">
    <property type="term" value="F:DNA binding"/>
    <property type="evidence" value="ECO:0007669"/>
    <property type="project" value="InterPro"/>
</dbReference>
<accession>A0AAW2CSE7</accession>
<dbReference type="InterPro" id="IPR008906">
    <property type="entry name" value="HATC_C_dom"/>
</dbReference>
<proteinExistence type="predicted"/>
<dbReference type="InterPro" id="IPR025525">
    <property type="entry name" value="hAT-like_transposase_RNase-H"/>
</dbReference>
<name>A0AAW2CSE7_9ROSI</name>
<dbReference type="Proteomes" id="UP001459277">
    <property type="component" value="Unassembled WGS sequence"/>
</dbReference>
<dbReference type="Pfam" id="PF05699">
    <property type="entry name" value="Dimer_Tnp_hAT"/>
    <property type="match status" value="1"/>
</dbReference>
<dbReference type="AlphaFoldDB" id="A0AAW2CSE7"/>
<dbReference type="SUPFAM" id="SSF53098">
    <property type="entry name" value="Ribonuclease H-like"/>
    <property type="match status" value="1"/>
</dbReference>
<feature type="domain" description="HAT C-terminal dimerisation" evidence="2">
    <location>
        <begin position="228"/>
        <end position="309"/>
    </location>
</feature>
<dbReference type="GO" id="GO:0046983">
    <property type="term" value="F:protein dimerization activity"/>
    <property type="evidence" value="ECO:0007669"/>
    <property type="project" value="InterPro"/>
</dbReference>
<evidence type="ECO:0000313" key="4">
    <source>
        <dbReference type="EMBL" id="KAL0000368.1"/>
    </source>
</evidence>
<protein>
    <recommendedName>
        <fullName evidence="6">HAT C-terminal dimerisation domain-containing protein</fullName>
    </recommendedName>
</protein>
<evidence type="ECO:0000259" key="2">
    <source>
        <dbReference type="Pfam" id="PF05699"/>
    </source>
</evidence>
<gene>
    <name evidence="4" type="ORF">SO802_014149</name>
</gene>
<evidence type="ECO:0000256" key="1">
    <source>
        <dbReference type="SAM" id="Coils"/>
    </source>
</evidence>
<evidence type="ECO:0008006" key="6">
    <source>
        <dbReference type="Google" id="ProtNLM"/>
    </source>
</evidence>